<evidence type="ECO:0000313" key="3">
    <source>
        <dbReference type="Proteomes" id="UP000192491"/>
    </source>
</evidence>
<dbReference type="InterPro" id="IPR029068">
    <property type="entry name" value="Glyas_Bleomycin-R_OHBP_Dase"/>
</dbReference>
<dbReference type="InterPro" id="IPR025870">
    <property type="entry name" value="Glyoxalase-like_dom"/>
</dbReference>
<evidence type="ECO:0000313" key="2">
    <source>
        <dbReference type="EMBL" id="OQX02821.1"/>
    </source>
</evidence>
<dbReference type="Proteomes" id="UP000192491">
    <property type="component" value="Unassembled WGS sequence"/>
</dbReference>
<gene>
    <name evidence="2" type="ORF">BWK73_41385</name>
</gene>
<evidence type="ECO:0000259" key="1">
    <source>
        <dbReference type="Pfam" id="PF13468"/>
    </source>
</evidence>
<feature type="domain" description="Glyoxalase-like" evidence="1">
    <location>
        <begin position="3"/>
        <end position="70"/>
    </location>
</feature>
<dbReference type="Pfam" id="PF13468">
    <property type="entry name" value="Glyoxalase_3"/>
    <property type="match status" value="1"/>
</dbReference>
<dbReference type="Gene3D" id="3.10.180.10">
    <property type="entry name" value="2,3-Dihydroxybiphenyl 1,2-Dioxygenase, domain 1"/>
    <property type="match status" value="1"/>
</dbReference>
<protein>
    <submittedName>
        <fullName evidence="2">Glyoxalase-like domain protein</fullName>
    </submittedName>
</protein>
<accession>A0A1Y1QCV8</accession>
<reference evidence="2 3" key="1">
    <citation type="submission" date="2017-01" db="EMBL/GenBank/DDBJ databases">
        <title>Novel large sulfur bacteria in the metagenomes of groundwater-fed chemosynthetic microbial mats in the Lake Huron basin.</title>
        <authorList>
            <person name="Sharrar A.M."/>
            <person name="Flood B.E."/>
            <person name="Bailey J.V."/>
            <person name="Jones D.S."/>
            <person name="Biddanda B."/>
            <person name="Ruberg S.A."/>
            <person name="Marcus D.N."/>
            <person name="Dick G.J."/>
        </authorList>
    </citation>
    <scope>NUCLEOTIDE SEQUENCE [LARGE SCALE GENOMIC DNA]</scope>
    <source>
        <strain evidence="2">A8</strain>
    </source>
</reference>
<name>A0A1Y1QCV8_9GAMM</name>
<sequence>MQMDHIFVCVQAHAPEADALVALGLTEGSPNRHPGQGTANRRFFFDNAFLELLWLADAEEAQQPLTQPTRLYERLCDTTGQISPFGVCFRPSMPDELPNFPVWQYQPGYLPASLQVDIAMDTPLAEPMWFFLGFGSRPDQASASKQQPLQHSLGVKTVTALRLTVVTQVPLSQAATAAQQVSGVEVCVGDVPLLEISFDEEKQEQMRDFRPLMPLVLRW</sequence>
<proteinExistence type="predicted"/>
<dbReference type="AlphaFoldDB" id="A0A1Y1QCV8"/>
<comment type="caution">
    <text evidence="2">The sequence shown here is derived from an EMBL/GenBank/DDBJ whole genome shotgun (WGS) entry which is preliminary data.</text>
</comment>
<organism evidence="2 3">
    <name type="scientific">Thiothrix lacustris</name>
    <dbReference type="NCBI Taxonomy" id="525917"/>
    <lineage>
        <taxon>Bacteria</taxon>
        <taxon>Pseudomonadati</taxon>
        <taxon>Pseudomonadota</taxon>
        <taxon>Gammaproteobacteria</taxon>
        <taxon>Thiotrichales</taxon>
        <taxon>Thiotrichaceae</taxon>
        <taxon>Thiothrix</taxon>
    </lineage>
</organism>
<dbReference type="EMBL" id="MTEJ01000454">
    <property type="protein sequence ID" value="OQX02821.1"/>
    <property type="molecule type" value="Genomic_DNA"/>
</dbReference>